<dbReference type="PANTHER" id="PTHR21354">
    <property type="entry name" value="ZINC FINGER PROTEIN 511"/>
    <property type="match status" value="1"/>
</dbReference>
<dbReference type="SMART" id="SM00355">
    <property type="entry name" value="ZnF_C2H2"/>
    <property type="match status" value="3"/>
</dbReference>
<evidence type="ECO:0000313" key="3">
    <source>
        <dbReference type="Ensembl" id="ENSMODP00000008828.4"/>
    </source>
</evidence>
<dbReference type="Ensembl" id="ENSMODT00000009001.4">
    <property type="protein sequence ID" value="ENSMODP00000008828.4"/>
    <property type="gene ID" value="ENSMODG00000007115.4"/>
</dbReference>
<dbReference type="InParanoid" id="F6SHV7"/>
<evidence type="ECO:0000256" key="1">
    <source>
        <dbReference type="SAM" id="MobiDB-lite"/>
    </source>
</evidence>
<reference evidence="3" key="3">
    <citation type="submission" date="2025-09" db="UniProtKB">
        <authorList>
            <consortium name="Ensembl"/>
        </authorList>
    </citation>
    <scope>IDENTIFICATION</scope>
</reference>
<feature type="domain" description="C2H2-type" evidence="2">
    <location>
        <begin position="108"/>
        <end position="131"/>
    </location>
</feature>
<feature type="region of interest" description="Disordered" evidence="1">
    <location>
        <begin position="193"/>
        <end position="290"/>
    </location>
</feature>
<dbReference type="HOGENOM" id="CLU_092647_0_0_1"/>
<dbReference type="eggNOG" id="KOG4173">
    <property type="taxonomic scope" value="Eukaryota"/>
</dbReference>
<evidence type="ECO:0000313" key="4">
    <source>
        <dbReference type="Proteomes" id="UP000002280"/>
    </source>
</evidence>
<evidence type="ECO:0000259" key="2">
    <source>
        <dbReference type="PROSITE" id="PS00028"/>
    </source>
</evidence>
<organism evidence="3 4">
    <name type="scientific">Monodelphis domestica</name>
    <name type="common">Gray short-tailed opossum</name>
    <dbReference type="NCBI Taxonomy" id="13616"/>
    <lineage>
        <taxon>Eukaryota</taxon>
        <taxon>Metazoa</taxon>
        <taxon>Chordata</taxon>
        <taxon>Craniata</taxon>
        <taxon>Vertebrata</taxon>
        <taxon>Euteleostomi</taxon>
        <taxon>Mammalia</taxon>
        <taxon>Metatheria</taxon>
        <taxon>Didelphimorphia</taxon>
        <taxon>Didelphidae</taxon>
        <taxon>Monodelphis</taxon>
    </lineage>
</organism>
<dbReference type="PROSITE" id="PS00028">
    <property type="entry name" value="ZINC_FINGER_C2H2_1"/>
    <property type="match status" value="3"/>
</dbReference>
<name>F6SHV7_MONDO</name>
<sequence>MTISLRSRLPARVRRKMQLPPGLLARLGPGPAGGFSESSPSPVPQLPVARHPIAGAAPFRFVPRAQSLPRGHPLFEDGDIQRHAYLQDVVQRVSQGPEPGRTLPAFGCSVAGCPQLFESLEAFEHHYRVLHSHVCASCRRSFPTERLLDAHVLEWHDALFQLLAERQSMYQCLVEGCALRFASSRQRREHLIGTHRYPPDFRFDQPRKARRPGQGQPGKGLEGAPEPLQQQQEEAEAMEVCPSAQEVPSGAPKRTYSRRIPATICFGQGAARGFKSKEKKRLPRSETHPE</sequence>
<keyword evidence="4" id="KW-1185">Reference proteome</keyword>
<dbReference type="Bgee" id="ENSMODG00000007115">
    <property type="expression patterns" value="Expressed in lung and 19 other cell types or tissues"/>
</dbReference>
<dbReference type="STRING" id="13616.ENSMODP00000008828"/>
<dbReference type="GeneTree" id="ENSGT00390000011381"/>
<dbReference type="PANTHER" id="PTHR21354:SF0">
    <property type="entry name" value="ZINC FINGER PROTEIN 511"/>
    <property type="match status" value="1"/>
</dbReference>
<dbReference type="InterPro" id="IPR039258">
    <property type="entry name" value="ZNF511"/>
</dbReference>
<dbReference type="FunCoup" id="F6SHV7">
    <property type="interactions" value="145"/>
</dbReference>
<feature type="domain" description="C2H2-type" evidence="2">
    <location>
        <begin position="135"/>
        <end position="156"/>
    </location>
</feature>
<dbReference type="InterPro" id="IPR013087">
    <property type="entry name" value="Znf_C2H2_type"/>
</dbReference>
<feature type="domain" description="C2H2-type" evidence="2">
    <location>
        <begin position="172"/>
        <end position="195"/>
    </location>
</feature>
<reference evidence="3" key="2">
    <citation type="submission" date="2025-08" db="UniProtKB">
        <authorList>
            <consortium name="Ensembl"/>
        </authorList>
    </citation>
    <scope>IDENTIFICATION</scope>
</reference>
<reference evidence="3 4" key="1">
    <citation type="journal article" date="2007" name="Nature">
        <title>Genome of the marsupial Monodelphis domestica reveals innovation in non-coding sequences.</title>
        <authorList>
            <person name="Mikkelsen T.S."/>
            <person name="Wakefield M.J."/>
            <person name="Aken B."/>
            <person name="Amemiya C.T."/>
            <person name="Chang J.L."/>
            <person name="Duke S."/>
            <person name="Garber M."/>
            <person name="Gentles A.J."/>
            <person name="Goodstadt L."/>
            <person name="Heger A."/>
            <person name="Jurka J."/>
            <person name="Kamal M."/>
            <person name="Mauceli E."/>
            <person name="Searle S.M."/>
            <person name="Sharpe T."/>
            <person name="Baker M.L."/>
            <person name="Batzer M.A."/>
            <person name="Benos P.V."/>
            <person name="Belov K."/>
            <person name="Clamp M."/>
            <person name="Cook A."/>
            <person name="Cuff J."/>
            <person name="Das R."/>
            <person name="Davidow L."/>
            <person name="Deakin J.E."/>
            <person name="Fazzari M.J."/>
            <person name="Glass J.L."/>
            <person name="Grabherr M."/>
            <person name="Greally J.M."/>
            <person name="Gu W."/>
            <person name="Hore T.A."/>
            <person name="Huttley G.A."/>
            <person name="Kleber M."/>
            <person name="Jirtle R.L."/>
            <person name="Koina E."/>
            <person name="Lee J.T."/>
            <person name="Mahony S."/>
            <person name="Marra M.A."/>
            <person name="Miller R.D."/>
            <person name="Nicholls R.D."/>
            <person name="Oda M."/>
            <person name="Papenfuss A.T."/>
            <person name="Parra Z.E."/>
            <person name="Pollock D.D."/>
            <person name="Ray D.A."/>
            <person name="Schein J.E."/>
            <person name="Speed T.P."/>
            <person name="Thompson K."/>
            <person name="VandeBerg J.L."/>
            <person name="Wade C.M."/>
            <person name="Walker J.A."/>
            <person name="Waters P.D."/>
            <person name="Webber C."/>
            <person name="Weidman J.R."/>
            <person name="Xie X."/>
            <person name="Zody M.C."/>
            <person name="Baldwin J."/>
            <person name="Abdouelleil A."/>
            <person name="Abdulkadir J."/>
            <person name="Abebe A."/>
            <person name="Abera B."/>
            <person name="Abreu J."/>
            <person name="Acer S.C."/>
            <person name="Aftuck L."/>
            <person name="Alexander A."/>
            <person name="An P."/>
            <person name="Anderson E."/>
            <person name="Anderson S."/>
            <person name="Arachi H."/>
            <person name="Azer M."/>
            <person name="Bachantsang P."/>
            <person name="Barry A."/>
            <person name="Bayul T."/>
            <person name="Berlin A."/>
            <person name="Bessette D."/>
            <person name="Bloom T."/>
            <person name="Bloom T."/>
            <person name="Boguslavskiy L."/>
            <person name="Bonnet C."/>
            <person name="Boukhgalter B."/>
            <person name="Bourzgui I."/>
            <person name="Brown A."/>
            <person name="Cahill P."/>
            <person name="Channer S."/>
            <person name="Cheshatsang Y."/>
            <person name="Chuda L."/>
            <person name="Citroen M."/>
            <person name="Collymore A."/>
            <person name="Cooke P."/>
            <person name="Costello M."/>
            <person name="D'Aco K."/>
            <person name="Daza R."/>
            <person name="De Haan G."/>
            <person name="DeGray S."/>
            <person name="DeMaso C."/>
            <person name="Dhargay N."/>
            <person name="Dooley K."/>
            <person name="Dooley E."/>
            <person name="Doricent M."/>
            <person name="Dorje P."/>
            <person name="Dorjee K."/>
            <person name="Dupes A."/>
            <person name="Elong R."/>
            <person name="Falk J."/>
            <person name="Farina A."/>
            <person name="Faro S."/>
            <person name="Ferguson D."/>
            <person name="Fisher S."/>
            <person name="Foley C.D."/>
            <person name="Franke A."/>
            <person name="Friedrich D."/>
            <person name="Gadbois L."/>
            <person name="Gearin G."/>
            <person name="Gearin C.R."/>
            <person name="Giannoukos G."/>
            <person name="Goode T."/>
            <person name="Graham J."/>
            <person name="Grandbois E."/>
            <person name="Grewal S."/>
            <person name="Gyaltsen K."/>
            <person name="Hafez N."/>
            <person name="Hagos B."/>
            <person name="Hall J."/>
            <person name="Henson C."/>
            <person name="Hollinger A."/>
            <person name="Honan T."/>
            <person name="Huard M.D."/>
            <person name="Hughes L."/>
            <person name="Hurhula B."/>
            <person name="Husby M.E."/>
            <person name="Kamat A."/>
            <person name="Kanga B."/>
            <person name="Kashin S."/>
            <person name="Khazanovich D."/>
            <person name="Kisner P."/>
            <person name="Lance K."/>
            <person name="Lara M."/>
            <person name="Lee W."/>
            <person name="Lennon N."/>
            <person name="Letendre F."/>
            <person name="LeVine R."/>
            <person name="Lipovsky A."/>
            <person name="Liu X."/>
            <person name="Liu J."/>
            <person name="Liu S."/>
            <person name="Lokyitsang T."/>
            <person name="Lokyitsang Y."/>
            <person name="Lubonja R."/>
            <person name="Lui A."/>
            <person name="MacDonald P."/>
            <person name="Magnisalis V."/>
            <person name="Maru K."/>
            <person name="Matthews C."/>
            <person name="McCusker W."/>
            <person name="McDonough S."/>
            <person name="Mehta T."/>
            <person name="Meldrim J."/>
            <person name="Meneus L."/>
            <person name="Mihai O."/>
            <person name="Mihalev A."/>
            <person name="Mihova T."/>
            <person name="Mittelman R."/>
            <person name="Mlenga V."/>
            <person name="Montmayeur A."/>
            <person name="Mulrain L."/>
            <person name="Navidi A."/>
            <person name="Naylor J."/>
            <person name="Negash T."/>
            <person name="Nguyen T."/>
            <person name="Nguyen N."/>
            <person name="Nicol R."/>
            <person name="Norbu C."/>
            <person name="Norbu N."/>
            <person name="Novod N."/>
            <person name="O'Neill B."/>
            <person name="Osman S."/>
            <person name="Markiewicz E."/>
            <person name="Oyono O.L."/>
            <person name="Patti C."/>
            <person name="Phunkhang P."/>
            <person name="Pierre F."/>
            <person name="Priest M."/>
            <person name="Raghuraman S."/>
            <person name="Rege F."/>
            <person name="Reyes R."/>
            <person name="Rise C."/>
            <person name="Rogov P."/>
            <person name="Ross K."/>
            <person name="Ryan E."/>
            <person name="Settipalli S."/>
            <person name="Shea T."/>
            <person name="Sherpa N."/>
            <person name="Shi L."/>
            <person name="Shih D."/>
            <person name="Sparrow T."/>
            <person name="Spaulding J."/>
            <person name="Stalker J."/>
            <person name="Stange-Thomann N."/>
            <person name="Stavropoulos S."/>
            <person name="Stone C."/>
            <person name="Strader C."/>
            <person name="Tesfaye S."/>
            <person name="Thomson T."/>
            <person name="Thoulutsang Y."/>
            <person name="Thoulutsang D."/>
            <person name="Topham K."/>
            <person name="Topping I."/>
            <person name="Tsamla T."/>
            <person name="Vassiliev H."/>
            <person name="Vo A."/>
            <person name="Wangchuk T."/>
            <person name="Wangdi T."/>
            <person name="Weiand M."/>
            <person name="Wilkinson J."/>
            <person name="Wilson A."/>
            <person name="Yadav S."/>
            <person name="Young G."/>
            <person name="Yu Q."/>
            <person name="Zembek L."/>
            <person name="Zhong D."/>
            <person name="Zimmer A."/>
            <person name="Zwirko Z."/>
            <person name="Jaffe D.B."/>
            <person name="Alvarez P."/>
            <person name="Brockman W."/>
            <person name="Butler J."/>
            <person name="Chin C."/>
            <person name="Gnerre S."/>
            <person name="MacCallum I."/>
            <person name="Graves J.A."/>
            <person name="Ponting C.P."/>
            <person name="Breen M."/>
            <person name="Samollow P.B."/>
            <person name="Lander E.S."/>
            <person name="Lindblad-Toh K."/>
        </authorList>
    </citation>
    <scope>NUCLEOTIDE SEQUENCE [LARGE SCALE GENOMIC DNA]</scope>
</reference>
<accession>F6SHV7</accession>
<feature type="compositionally biased region" description="Low complexity" evidence="1">
    <location>
        <begin position="222"/>
        <end position="232"/>
    </location>
</feature>
<dbReference type="AlphaFoldDB" id="F6SHV7"/>
<feature type="compositionally biased region" description="Basic and acidic residues" evidence="1">
    <location>
        <begin position="193"/>
        <end position="207"/>
    </location>
</feature>
<dbReference type="OMA" id="LEDYQHH"/>
<proteinExistence type="predicted"/>
<dbReference type="Proteomes" id="UP000002280">
    <property type="component" value="Chromosome 5"/>
</dbReference>
<protein>
    <recommendedName>
        <fullName evidence="2">C2H2-type domain-containing protein</fullName>
    </recommendedName>
</protein>